<dbReference type="InterPro" id="IPR011032">
    <property type="entry name" value="GroES-like_sf"/>
</dbReference>
<dbReference type="InterPro" id="IPR020843">
    <property type="entry name" value="ER"/>
</dbReference>
<dbReference type="Gene3D" id="3.90.180.10">
    <property type="entry name" value="Medium-chain alcohol dehydrogenases, catalytic domain"/>
    <property type="match status" value="1"/>
</dbReference>
<dbReference type="InterPro" id="IPR051397">
    <property type="entry name" value="Zn-ADH-like_protein"/>
</dbReference>
<evidence type="ECO:0000256" key="2">
    <source>
        <dbReference type="ARBA" id="ARBA00011981"/>
    </source>
</evidence>
<dbReference type="InterPro" id="IPR013154">
    <property type="entry name" value="ADH-like_N"/>
</dbReference>
<evidence type="ECO:0000313" key="6">
    <source>
        <dbReference type="Proteomes" id="UP001283361"/>
    </source>
</evidence>
<dbReference type="GO" id="GO:0047522">
    <property type="term" value="F:15-oxoprostaglandin 13-reductase [NAD(P)+] activity"/>
    <property type="evidence" value="ECO:0007669"/>
    <property type="project" value="UniProtKB-EC"/>
</dbReference>
<dbReference type="AlphaFoldDB" id="A0AAE0YTC8"/>
<dbReference type="GO" id="GO:0005739">
    <property type="term" value="C:mitochondrion"/>
    <property type="evidence" value="ECO:0007669"/>
    <property type="project" value="TreeGrafter"/>
</dbReference>
<dbReference type="InterPro" id="IPR036291">
    <property type="entry name" value="NAD(P)-bd_dom_sf"/>
</dbReference>
<dbReference type="InterPro" id="IPR013149">
    <property type="entry name" value="ADH-like_C"/>
</dbReference>
<dbReference type="PROSITE" id="PS01162">
    <property type="entry name" value="QOR_ZETA_CRYSTAL"/>
    <property type="match status" value="1"/>
</dbReference>
<organism evidence="5 6">
    <name type="scientific">Elysia crispata</name>
    <name type="common">lettuce slug</name>
    <dbReference type="NCBI Taxonomy" id="231223"/>
    <lineage>
        <taxon>Eukaryota</taxon>
        <taxon>Metazoa</taxon>
        <taxon>Spiralia</taxon>
        <taxon>Lophotrochozoa</taxon>
        <taxon>Mollusca</taxon>
        <taxon>Gastropoda</taxon>
        <taxon>Heterobranchia</taxon>
        <taxon>Euthyneura</taxon>
        <taxon>Panpulmonata</taxon>
        <taxon>Sacoglossa</taxon>
        <taxon>Placobranchoidea</taxon>
        <taxon>Plakobranchidae</taxon>
        <taxon>Elysia</taxon>
    </lineage>
</organism>
<keyword evidence="6" id="KW-1185">Reference proteome</keyword>
<protein>
    <recommendedName>
        <fullName evidence="2">15-oxoprostaglandin 13-reductase</fullName>
        <ecNumber evidence="2">1.3.1.48</ecNumber>
    </recommendedName>
</protein>
<dbReference type="Gene3D" id="3.40.50.720">
    <property type="entry name" value="NAD(P)-binding Rossmann-like Domain"/>
    <property type="match status" value="1"/>
</dbReference>
<dbReference type="Proteomes" id="UP001283361">
    <property type="component" value="Unassembled WGS sequence"/>
</dbReference>
<comment type="caution">
    <text evidence="5">The sequence shown here is derived from an EMBL/GenBank/DDBJ whole genome shotgun (WGS) entry which is preliminary data.</text>
</comment>
<dbReference type="Pfam" id="PF00107">
    <property type="entry name" value="ADH_zinc_N"/>
    <property type="match status" value="1"/>
</dbReference>
<dbReference type="PANTHER" id="PTHR43677:SF3">
    <property type="entry name" value="PROSTAGLANDIN REDUCTASE 3"/>
    <property type="match status" value="1"/>
</dbReference>
<comment type="similarity">
    <text evidence="1">Belongs to the zinc-containing alcohol dehydrogenase family. Quinone oxidoreductase subfamily.</text>
</comment>
<dbReference type="EC" id="1.3.1.48" evidence="2"/>
<dbReference type="SMART" id="SM00829">
    <property type="entry name" value="PKS_ER"/>
    <property type="match status" value="1"/>
</dbReference>
<gene>
    <name evidence="5" type="ORF">RRG08_048894</name>
</gene>
<proteinExistence type="inferred from homology"/>
<evidence type="ECO:0000256" key="1">
    <source>
        <dbReference type="ARBA" id="ARBA00010371"/>
    </source>
</evidence>
<keyword evidence="3" id="KW-0560">Oxidoreductase</keyword>
<sequence length="383" mass="41042">MRACKSNIELNFKSNVFLSTSLAVPLLTAVKMAARAIPAQMRQVLVKKLGNNFREATEVATVPVPKPEAKEVLVRTRYVAINASDILFSAGYYTPDQQPPFAAGLEAMGEIVSTNEGSKFAVGQNVAFAKFGSFSEYVAVDEDSVIPVSTSDPAVLNLAVSGATASLAFEKKGNLKQGENVLVTAAAGGTGQIAVQLAKLAGCHVIGTCSSHEKADFLKSIGCDRPVVYTKESLEDVLKAEYPKGVDVVYECIGDEVLETCLKNLNVFGRLIVIGAISGYEKGGSMANSRPPSHIPFMMLQKSADVRGFFLLHYSNDIPAHIQRLTQLMASGKLKVAVDKGQKSEKGPFRGINMIYDAVDHMYARKNTGKVIVEIGSSPDSTL</sequence>
<dbReference type="InterPro" id="IPR002364">
    <property type="entry name" value="Quin_OxRdtase/zeta-crystal_CS"/>
</dbReference>
<dbReference type="FunFam" id="3.40.50.720:FF:000121">
    <property type="entry name" value="Prostaglandin reductase 2"/>
    <property type="match status" value="1"/>
</dbReference>
<evidence type="ECO:0000313" key="5">
    <source>
        <dbReference type="EMBL" id="KAK3756848.1"/>
    </source>
</evidence>
<dbReference type="EMBL" id="JAWDGP010005460">
    <property type="protein sequence ID" value="KAK3756848.1"/>
    <property type="molecule type" value="Genomic_DNA"/>
</dbReference>
<name>A0AAE0YTC8_9GAST</name>
<dbReference type="Pfam" id="PF08240">
    <property type="entry name" value="ADH_N"/>
    <property type="match status" value="1"/>
</dbReference>
<dbReference type="PANTHER" id="PTHR43677">
    <property type="entry name" value="SHORT-CHAIN DEHYDROGENASE/REDUCTASE"/>
    <property type="match status" value="1"/>
</dbReference>
<dbReference type="GO" id="GO:0008270">
    <property type="term" value="F:zinc ion binding"/>
    <property type="evidence" value="ECO:0007669"/>
    <property type="project" value="InterPro"/>
</dbReference>
<reference evidence="5" key="1">
    <citation type="journal article" date="2023" name="G3 (Bethesda)">
        <title>A reference genome for the long-term kleptoplast-retaining sea slug Elysia crispata morphotype clarki.</title>
        <authorList>
            <person name="Eastman K.E."/>
            <person name="Pendleton A.L."/>
            <person name="Shaikh M.A."/>
            <person name="Suttiyut T."/>
            <person name="Ogas R."/>
            <person name="Tomko P."/>
            <person name="Gavelis G."/>
            <person name="Widhalm J.R."/>
            <person name="Wisecaver J.H."/>
        </authorList>
    </citation>
    <scope>NUCLEOTIDE SEQUENCE</scope>
    <source>
        <strain evidence="5">ECLA1</strain>
    </source>
</reference>
<feature type="domain" description="Enoyl reductase (ER)" evidence="4">
    <location>
        <begin position="52"/>
        <end position="373"/>
    </location>
</feature>
<evidence type="ECO:0000256" key="3">
    <source>
        <dbReference type="ARBA" id="ARBA00023002"/>
    </source>
</evidence>
<dbReference type="SUPFAM" id="SSF51735">
    <property type="entry name" value="NAD(P)-binding Rossmann-fold domains"/>
    <property type="match status" value="1"/>
</dbReference>
<accession>A0AAE0YTC8</accession>
<evidence type="ECO:0000259" key="4">
    <source>
        <dbReference type="SMART" id="SM00829"/>
    </source>
</evidence>
<dbReference type="SUPFAM" id="SSF50129">
    <property type="entry name" value="GroES-like"/>
    <property type="match status" value="1"/>
</dbReference>